<dbReference type="GO" id="GO:0031505">
    <property type="term" value="P:fungal-type cell wall organization"/>
    <property type="evidence" value="ECO:0007669"/>
    <property type="project" value="TreeGrafter"/>
</dbReference>
<dbReference type="RefSeq" id="XP_022456165.1">
    <property type="nucleotide sequence ID" value="XM_022604614.1"/>
</dbReference>
<dbReference type="GO" id="GO:0005886">
    <property type="term" value="C:plasma membrane"/>
    <property type="evidence" value="ECO:0007669"/>
    <property type="project" value="InterPro"/>
</dbReference>
<dbReference type="OrthoDB" id="4062523at2759"/>
<dbReference type="Pfam" id="PF06687">
    <property type="entry name" value="SUR7"/>
    <property type="match status" value="1"/>
</dbReference>
<dbReference type="GeneID" id="34517553"/>
<organism evidence="3 4">
    <name type="scientific">Kuraishia capsulata CBS 1993</name>
    <dbReference type="NCBI Taxonomy" id="1382522"/>
    <lineage>
        <taxon>Eukaryota</taxon>
        <taxon>Fungi</taxon>
        <taxon>Dikarya</taxon>
        <taxon>Ascomycota</taxon>
        <taxon>Saccharomycotina</taxon>
        <taxon>Pichiomycetes</taxon>
        <taxon>Pichiales</taxon>
        <taxon>Pichiaceae</taxon>
        <taxon>Kuraishia</taxon>
    </lineage>
</organism>
<dbReference type="HOGENOM" id="CLU_042615_0_0_1"/>
<dbReference type="Proteomes" id="UP000019384">
    <property type="component" value="Unassembled WGS sequence"/>
</dbReference>
<reference evidence="3" key="2">
    <citation type="submission" date="2014-02" db="EMBL/GenBank/DDBJ databases">
        <title>Complete DNA sequence of /Kuraishia capsulata/ illustrates novel genomic features among budding yeasts (/Saccharomycotina/).</title>
        <authorList>
            <person name="Morales L."/>
            <person name="Noel B."/>
            <person name="Porcel B."/>
            <person name="Marcet-Houben M."/>
            <person name="Hullo M-F."/>
            <person name="Sacerdot C."/>
            <person name="Tekaia F."/>
            <person name="Leh-Louis V."/>
            <person name="Despons L."/>
            <person name="Khanna V."/>
            <person name="Aury J-M."/>
            <person name="Barbe V."/>
            <person name="Couloux A."/>
            <person name="Labadie K."/>
            <person name="Pelletier E."/>
            <person name="Souciet J-L."/>
            <person name="Boekhout T."/>
            <person name="Gabaldon T."/>
            <person name="Wincker P."/>
            <person name="Dujon B."/>
        </authorList>
    </citation>
    <scope>NUCLEOTIDE SEQUENCE</scope>
    <source>
        <strain evidence="3">CBS 1993</strain>
    </source>
</reference>
<feature type="transmembrane region" description="Helical" evidence="2">
    <location>
        <begin position="250"/>
        <end position="275"/>
    </location>
</feature>
<keyword evidence="2" id="KW-0472">Membrane</keyword>
<evidence type="ECO:0000313" key="4">
    <source>
        <dbReference type="Proteomes" id="UP000019384"/>
    </source>
</evidence>
<feature type="transmembrane region" description="Helical" evidence="2">
    <location>
        <begin position="296"/>
        <end position="319"/>
    </location>
</feature>
<evidence type="ECO:0000256" key="1">
    <source>
        <dbReference type="SAM" id="MobiDB-lite"/>
    </source>
</evidence>
<feature type="transmembrane region" description="Helical" evidence="2">
    <location>
        <begin position="20"/>
        <end position="43"/>
    </location>
</feature>
<sequence>MSTFKSQVKKPFLNLTPRARLLQVIRLGSAALSVIFLLIIICLDLKSMPVARLDCSHVEVANGLFSALQSTVSTGAVGVFEGSDVSLTTSQVLILTEYVQQQVEDAPQFIDSNMMNWCFGNYNYTSEVVNGETFYKKKPLFYKCTDVDKNYVFDYRGELSTIGLNIILAYAYSDSSFSAESLTDSVQYQPDEAYLKTLNERRKSTKAVPGLFYSTVCLQTLLLVLGIIYYGKRNYAKDDTDMPMVIRQCFAVLSLTAFLTFLAGLCLTTKIYFEIQTSVRQELGAFGLSVHLGKSWFGMTWTNMVICLLSMLGWCGPLWCGNIQPKKSLAENDVYMRERDYIGTPLRNRAAGFDTFAFTPSSDEYLAEHKQLSSENTDHGTTYDFSEQSTESPDLGRSLTLGKSKYTRERSQSLGKLLNPSGIPRSNSQKYKGVVSFRDGDYGRDIFLDENNGLVFGDAVSFEEHYMHDGT</sequence>
<proteinExistence type="predicted"/>
<feature type="region of interest" description="Disordered" evidence="1">
    <location>
        <begin position="373"/>
        <end position="429"/>
    </location>
</feature>
<dbReference type="PANTHER" id="PTHR28019:SF6">
    <property type="entry name" value="PROTEIN ECM7"/>
    <property type="match status" value="1"/>
</dbReference>
<accession>W6MFL4</accession>
<feature type="compositionally biased region" description="Polar residues" evidence="1">
    <location>
        <begin position="379"/>
        <end position="392"/>
    </location>
</feature>
<keyword evidence="2" id="KW-1133">Transmembrane helix</keyword>
<evidence type="ECO:0000256" key="2">
    <source>
        <dbReference type="SAM" id="Phobius"/>
    </source>
</evidence>
<dbReference type="EMBL" id="HG793125">
    <property type="protein sequence ID" value="CDK24148.1"/>
    <property type="molecule type" value="Genomic_DNA"/>
</dbReference>
<keyword evidence="4" id="KW-1185">Reference proteome</keyword>
<dbReference type="AlphaFoldDB" id="W6MFL4"/>
<dbReference type="InterPro" id="IPR009571">
    <property type="entry name" value="SUR7/Rim9-like_fungi"/>
</dbReference>
<dbReference type="InterPro" id="IPR052413">
    <property type="entry name" value="SUR7_domain"/>
</dbReference>
<dbReference type="PANTHER" id="PTHR28019">
    <property type="entry name" value="CELL MEMBRANE PROTEIN YLR413W-RELATED"/>
    <property type="match status" value="1"/>
</dbReference>
<feature type="transmembrane region" description="Helical" evidence="2">
    <location>
        <begin position="211"/>
        <end position="230"/>
    </location>
</feature>
<protein>
    <submittedName>
        <fullName evidence="3">Uncharacterized protein</fullName>
    </submittedName>
</protein>
<keyword evidence="2" id="KW-0812">Transmembrane</keyword>
<gene>
    <name evidence="3" type="ORF">KUCA_T00000108001</name>
</gene>
<dbReference type="GO" id="GO:0051285">
    <property type="term" value="C:cell cortex of cell tip"/>
    <property type="evidence" value="ECO:0007669"/>
    <property type="project" value="TreeGrafter"/>
</dbReference>
<dbReference type="STRING" id="1382522.W6MFL4"/>
<name>W6MFL4_9ASCO</name>
<reference evidence="3" key="1">
    <citation type="submission" date="2013-12" db="EMBL/GenBank/DDBJ databases">
        <authorList>
            <person name="Genoscope - CEA"/>
        </authorList>
    </citation>
    <scope>NUCLEOTIDE SEQUENCE</scope>
    <source>
        <strain evidence="3">CBS 1993</strain>
    </source>
</reference>
<evidence type="ECO:0000313" key="3">
    <source>
        <dbReference type="EMBL" id="CDK24148.1"/>
    </source>
</evidence>